<dbReference type="OrthoDB" id="8588312at2"/>
<dbReference type="EMBL" id="JXXZ01000003">
    <property type="protein sequence ID" value="KJZ01432.1"/>
    <property type="molecule type" value="Genomic_DNA"/>
</dbReference>
<comment type="caution">
    <text evidence="1">The sequence shown here is derived from an EMBL/GenBank/DDBJ whole genome shotgun (WGS) entry which is preliminary data.</text>
</comment>
<dbReference type="Proteomes" id="UP000033664">
    <property type="component" value="Unassembled WGS sequence"/>
</dbReference>
<sequence length="132" mass="15193">MLKYLVGITCVFVAHVTEAHPLEGSWQFVKGEYYSEGQVLYAEAPDVTSVKVLSGGHFNYITQKNGEFHYAAGGRYEITEDAFIEHVDYGNIPSLLGKQLVFDYEIKEQLWHHTLYQEGELVEYEVWQRVAQ</sequence>
<accession>A0A0F4Q4H9</accession>
<evidence type="ECO:0000313" key="2">
    <source>
        <dbReference type="Proteomes" id="UP000033664"/>
    </source>
</evidence>
<name>A0A0F4Q4H9_9GAMM</name>
<gene>
    <name evidence="1" type="ORF">TW72_03935</name>
</gene>
<evidence type="ECO:0000313" key="1">
    <source>
        <dbReference type="EMBL" id="KJZ01432.1"/>
    </source>
</evidence>
<dbReference type="PATRIC" id="fig|151081.8.peg.862"/>
<dbReference type="eggNOG" id="ENOG5032TFF">
    <property type="taxonomic scope" value="Bacteria"/>
</dbReference>
<keyword evidence="2" id="KW-1185">Reference proteome</keyword>
<reference evidence="1 2" key="1">
    <citation type="journal article" date="2015" name="BMC Genomics">
        <title>Genome mining reveals unlocked bioactive potential of marine Gram-negative bacteria.</title>
        <authorList>
            <person name="Machado H."/>
            <person name="Sonnenschein E.C."/>
            <person name="Melchiorsen J."/>
            <person name="Gram L."/>
        </authorList>
    </citation>
    <scope>NUCLEOTIDE SEQUENCE [LARGE SCALE GENOMIC DNA]</scope>
    <source>
        <strain evidence="1 2">S3137</strain>
    </source>
</reference>
<dbReference type="Gene3D" id="2.40.128.490">
    <property type="entry name" value="Uncharacterised protein PF14869, DUF4488"/>
    <property type="match status" value="1"/>
</dbReference>
<proteinExistence type="predicted"/>
<protein>
    <recommendedName>
        <fullName evidence="3">DUF4488 domain-containing protein</fullName>
    </recommendedName>
</protein>
<dbReference type="AlphaFoldDB" id="A0A0F4Q4H9"/>
<evidence type="ECO:0008006" key="3">
    <source>
        <dbReference type="Google" id="ProtNLM"/>
    </source>
</evidence>
<dbReference type="GeneID" id="58227635"/>
<dbReference type="RefSeq" id="WP_045978646.1">
    <property type="nucleotide sequence ID" value="NZ_JXXY01000004.1"/>
</dbReference>
<organism evidence="1 2">
    <name type="scientific">Pseudoalteromonas ruthenica</name>
    <dbReference type="NCBI Taxonomy" id="151081"/>
    <lineage>
        <taxon>Bacteria</taxon>
        <taxon>Pseudomonadati</taxon>
        <taxon>Pseudomonadota</taxon>
        <taxon>Gammaproteobacteria</taxon>
        <taxon>Alteromonadales</taxon>
        <taxon>Pseudoalteromonadaceae</taxon>
        <taxon>Pseudoalteromonas</taxon>
    </lineage>
</organism>